<name>A0A139WYC3_9CYAN</name>
<protein>
    <submittedName>
        <fullName evidence="1">Uncharacterized protein</fullName>
    </submittedName>
</protein>
<proteinExistence type="predicted"/>
<organism evidence="1 2">
    <name type="scientific">Scytonema hofmannii PCC 7110</name>
    <dbReference type="NCBI Taxonomy" id="128403"/>
    <lineage>
        <taxon>Bacteria</taxon>
        <taxon>Bacillati</taxon>
        <taxon>Cyanobacteriota</taxon>
        <taxon>Cyanophyceae</taxon>
        <taxon>Nostocales</taxon>
        <taxon>Scytonemataceae</taxon>
        <taxon>Scytonema</taxon>
    </lineage>
</organism>
<dbReference type="AlphaFoldDB" id="A0A139WYC3"/>
<gene>
    <name evidence="1" type="ORF">WA1_48135</name>
</gene>
<dbReference type="Proteomes" id="UP000076925">
    <property type="component" value="Unassembled WGS sequence"/>
</dbReference>
<accession>A0A139WYC3</accession>
<keyword evidence="2" id="KW-1185">Reference proteome</keyword>
<evidence type="ECO:0000313" key="2">
    <source>
        <dbReference type="Proteomes" id="UP000076925"/>
    </source>
</evidence>
<sequence>MCERRSFSLRQSDRQSLLPEGCDEKITASKLVFKSEFEPNTARLIHFEIVINSIENELVTESIF</sequence>
<dbReference type="EMBL" id="ANNX02000047">
    <property type="protein sequence ID" value="KYC37382.1"/>
    <property type="molecule type" value="Genomic_DNA"/>
</dbReference>
<comment type="caution">
    <text evidence="1">The sequence shown here is derived from an EMBL/GenBank/DDBJ whole genome shotgun (WGS) entry which is preliminary data.</text>
</comment>
<evidence type="ECO:0000313" key="1">
    <source>
        <dbReference type="EMBL" id="KYC37382.1"/>
    </source>
</evidence>
<dbReference type="RefSeq" id="WP_017747409.1">
    <property type="nucleotide sequence ID" value="NZ_KQ976354.1"/>
</dbReference>
<reference evidence="1 2" key="1">
    <citation type="journal article" date="2013" name="Genome Biol. Evol.">
        <title>Genomes of Stigonematalean cyanobacteria (subsection V) and the evolution of oxygenic photosynthesis from prokaryotes to plastids.</title>
        <authorList>
            <person name="Dagan T."/>
            <person name="Roettger M."/>
            <person name="Stucken K."/>
            <person name="Landan G."/>
            <person name="Koch R."/>
            <person name="Major P."/>
            <person name="Gould S.B."/>
            <person name="Goremykin V.V."/>
            <person name="Rippka R."/>
            <person name="Tandeau de Marsac N."/>
            <person name="Gugger M."/>
            <person name="Lockhart P.J."/>
            <person name="Allen J.F."/>
            <person name="Brune I."/>
            <person name="Maus I."/>
            <person name="Puhler A."/>
            <person name="Martin W.F."/>
        </authorList>
    </citation>
    <scope>NUCLEOTIDE SEQUENCE [LARGE SCALE GENOMIC DNA]</scope>
    <source>
        <strain evidence="1 2">PCC 7110</strain>
    </source>
</reference>